<gene>
    <name evidence="2" type="ORF">IscW_ISCW000856</name>
</gene>
<evidence type="ECO:0000313" key="4">
    <source>
        <dbReference type="Proteomes" id="UP000001555"/>
    </source>
</evidence>
<dbReference type="InParanoid" id="B7P2J5"/>
<reference evidence="2 4" key="1">
    <citation type="submission" date="2008-03" db="EMBL/GenBank/DDBJ databases">
        <title>Annotation of Ixodes scapularis.</title>
        <authorList>
            <consortium name="Ixodes scapularis Genome Project Consortium"/>
            <person name="Caler E."/>
            <person name="Hannick L.I."/>
            <person name="Bidwell S."/>
            <person name="Joardar V."/>
            <person name="Thiagarajan M."/>
            <person name="Amedeo P."/>
            <person name="Galinsky K.J."/>
            <person name="Schobel S."/>
            <person name="Inman J."/>
            <person name="Hostetler J."/>
            <person name="Miller J."/>
            <person name="Hammond M."/>
            <person name="Megy K."/>
            <person name="Lawson D."/>
            <person name="Kodira C."/>
            <person name="Sutton G."/>
            <person name="Meyer J."/>
            <person name="Hill C.A."/>
            <person name="Birren B."/>
            <person name="Nene V."/>
            <person name="Collins F."/>
            <person name="Alarcon-Chaidez F."/>
            <person name="Wikel S."/>
            <person name="Strausberg R."/>
        </authorList>
    </citation>
    <scope>NUCLEOTIDE SEQUENCE [LARGE SCALE GENOMIC DNA]</scope>
    <source>
        <strain evidence="4">Wikel</strain>
        <strain evidence="2">Wikel colony</strain>
    </source>
</reference>
<dbReference type="EMBL" id="ABJB010257028">
    <property type="status" value="NOT_ANNOTATED_CDS"/>
    <property type="molecule type" value="Genomic_DNA"/>
</dbReference>
<dbReference type="EnsemblMetazoa" id="ISCW000856-RA">
    <property type="protein sequence ID" value="ISCW000856-PA"/>
    <property type="gene ID" value="ISCW000856"/>
</dbReference>
<dbReference type="HOGENOM" id="CLU_1867335_0_0_1"/>
<accession>B7P2J5</accession>
<dbReference type="EMBL" id="DS622764">
    <property type="protein sequence ID" value="EEC00817.1"/>
    <property type="molecule type" value="Genomic_DNA"/>
</dbReference>
<dbReference type="VEuPathDB" id="VectorBase:ISCI000856"/>
<sequence length="137" mass="15441">MTMQPANRTAFLDQSGKNEKSSRHSFGDHFCDSESCGRLAAFQNSGFEGVACIFRSCEGLRSCSRRCSIVEQTDPRCRLRQEMRGSTQLISDDDTSLKRDSVGISCEAAIFHSFCSLKYECRKMKLKKTFSLVQVET</sequence>
<evidence type="ECO:0000313" key="3">
    <source>
        <dbReference type="EnsemblMetazoa" id="ISCW000856-PA"/>
    </source>
</evidence>
<dbReference type="PaxDb" id="6945-B7P2J5"/>
<dbReference type="VEuPathDB" id="VectorBase:ISCW000856"/>
<dbReference type="Proteomes" id="UP000001555">
    <property type="component" value="Unassembled WGS sequence"/>
</dbReference>
<keyword evidence="4" id="KW-1185">Reference proteome</keyword>
<reference evidence="3" key="2">
    <citation type="submission" date="2020-05" db="UniProtKB">
        <authorList>
            <consortium name="EnsemblMetazoa"/>
        </authorList>
    </citation>
    <scope>IDENTIFICATION</scope>
    <source>
        <strain evidence="3">wikel</strain>
    </source>
</reference>
<feature type="region of interest" description="Disordered" evidence="1">
    <location>
        <begin position="1"/>
        <end position="21"/>
    </location>
</feature>
<name>B7P2J5_IXOSC</name>
<dbReference type="AlphaFoldDB" id="B7P2J5"/>
<proteinExistence type="predicted"/>
<evidence type="ECO:0000256" key="1">
    <source>
        <dbReference type="SAM" id="MobiDB-lite"/>
    </source>
</evidence>
<organism>
    <name type="scientific">Ixodes scapularis</name>
    <name type="common">Black-legged tick</name>
    <name type="synonym">Deer tick</name>
    <dbReference type="NCBI Taxonomy" id="6945"/>
    <lineage>
        <taxon>Eukaryota</taxon>
        <taxon>Metazoa</taxon>
        <taxon>Ecdysozoa</taxon>
        <taxon>Arthropoda</taxon>
        <taxon>Chelicerata</taxon>
        <taxon>Arachnida</taxon>
        <taxon>Acari</taxon>
        <taxon>Parasitiformes</taxon>
        <taxon>Ixodida</taxon>
        <taxon>Ixodoidea</taxon>
        <taxon>Ixodidae</taxon>
        <taxon>Ixodinae</taxon>
        <taxon>Ixodes</taxon>
    </lineage>
</organism>
<protein>
    <submittedName>
        <fullName evidence="2 3">Uncharacterized protein</fullName>
    </submittedName>
</protein>
<evidence type="ECO:0000313" key="2">
    <source>
        <dbReference type="EMBL" id="EEC00817.1"/>
    </source>
</evidence>